<organism evidence="1 2">
    <name type="scientific">Jeotgalibacillus malaysiensis</name>
    <dbReference type="NCBI Taxonomy" id="1508404"/>
    <lineage>
        <taxon>Bacteria</taxon>
        <taxon>Bacillati</taxon>
        <taxon>Bacillota</taxon>
        <taxon>Bacilli</taxon>
        <taxon>Bacillales</taxon>
        <taxon>Caryophanaceae</taxon>
        <taxon>Jeotgalibacillus</taxon>
    </lineage>
</organism>
<dbReference type="AlphaFoldDB" id="A0A0B5AR71"/>
<reference evidence="1 2" key="1">
    <citation type="submission" date="2014-08" db="EMBL/GenBank/DDBJ databases">
        <title>Complete genome of a marine bacteria Jeotgalibacillus malaysiensis.</title>
        <authorList>
            <person name="Yaakop A.S."/>
            <person name="Chan K.-G."/>
            <person name="Goh K.M."/>
        </authorList>
    </citation>
    <scope>NUCLEOTIDE SEQUENCE [LARGE SCALE GENOMIC DNA]</scope>
    <source>
        <strain evidence="1 2">D5</strain>
    </source>
</reference>
<protein>
    <submittedName>
        <fullName evidence="1">Uncharacterized protein</fullName>
    </submittedName>
</protein>
<evidence type="ECO:0000313" key="2">
    <source>
        <dbReference type="Proteomes" id="UP000031449"/>
    </source>
</evidence>
<sequence length="37" mass="4344">MTLLKLNIQKENSSVRSLLFFDDYFFKKSMADLISSI</sequence>
<proteinExistence type="predicted"/>
<keyword evidence="2" id="KW-1185">Reference proteome</keyword>
<accession>A0A0B5AR71</accession>
<dbReference type="HOGENOM" id="CLU_3344626_0_0_9"/>
<gene>
    <name evidence="1" type="ORF">JMA_32690</name>
</gene>
<dbReference type="KEGG" id="jeo:JMA_32690"/>
<evidence type="ECO:0000313" key="1">
    <source>
        <dbReference type="EMBL" id="AJD92586.1"/>
    </source>
</evidence>
<dbReference type="BioCyc" id="JESP1508404:G14D9-12550-MONOMER"/>
<dbReference type="Proteomes" id="UP000031449">
    <property type="component" value="Chromosome"/>
</dbReference>
<name>A0A0B5AR71_9BACL</name>
<dbReference type="EMBL" id="CP009416">
    <property type="protein sequence ID" value="AJD92586.1"/>
    <property type="molecule type" value="Genomic_DNA"/>
</dbReference>